<dbReference type="Gene3D" id="3.40.630.30">
    <property type="match status" value="1"/>
</dbReference>
<name>A0A1F5UX42_FRAXR</name>
<reference evidence="2 3" key="1">
    <citation type="journal article" date="2016" name="Nat. Commun.">
        <title>Thousands of microbial genomes shed light on interconnected biogeochemical processes in an aquifer system.</title>
        <authorList>
            <person name="Anantharaman K."/>
            <person name="Brown C.T."/>
            <person name="Hug L.A."/>
            <person name="Sharon I."/>
            <person name="Castelle C.J."/>
            <person name="Probst A.J."/>
            <person name="Thomas B.C."/>
            <person name="Singh A."/>
            <person name="Wilkins M.J."/>
            <person name="Karaoz U."/>
            <person name="Brodie E.L."/>
            <person name="Williams K.H."/>
            <person name="Hubbard S.S."/>
            <person name="Banfield J.F."/>
        </authorList>
    </citation>
    <scope>NUCLEOTIDE SEQUENCE [LARGE SCALE GENOMIC DNA]</scope>
    <source>
        <strain evidence="3">RBG_16_55_9</strain>
    </source>
</reference>
<dbReference type="PROSITE" id="PS51186">
    <property type="entry name" value="GNAT"/>
    <property type="match status" value="1"/>
</dbReference>
<dbReference type="GO" id="GO:0016747">
    <property type="term" value="F:acyltransferase activity, transferring groups other than amino-acyl groups"/>
    <property type="evidence" value="ECO:0007669"/>
    <property type="project" value="InterPro"/>
</dbReference>
<dbReference type="SUPFAM" id="SSF55729">
    <property type="entry name" value="Acyl-CoA N-acyltransferases (Nat)"/>
    <property type="match status" value="1"/>
</dbReference>
<gene>
    <name evidence="2" type="ORF">A2Z21_06425</name>
</gene>
<feature type="domain" description="N-acetyltransferase" evidence="1">
    <location>
        <begin position="168"/>
        <end position="336"/>
    </location>
</feature>
<dbReference type="InterPro" id="IPR016181">
    <property type="entry name" value="Acyl_CoA_acyltransferase"/>
</dbReference>
<dbReference type="CDD" id="cd04301">
    <property type="entry name" value="NAT_SF"/>
    <property type="match status" value="1"/>
</dbReference>
<accession>A0A1F5UX42</accession>
<dbReference type="Proteomes" id="UP000179157">
    <property type="component" value="Unassembled WGS sequence"/>
</dbReference>
<sequence>MSMHIIPFHNEWLSQAGELLARRHRSDRAALPELPCRFEAPEVARAAIEAALKRKHASGFAALDGGRLVAYLIGDLLIDEVWGRSAWVRTPGCAYDPDDGVEIVRDLYAALGARWVSHGIFSHFVLVPITDPSLIHVWFSLSFGIEQIHALIDLETLNPAIPAIPPEIEIRKAGPGDRQHLADLSDVIWRHQVKAPVWGIQMPEAIQEIREGWAELVDETGVTVWLAFQAGKVVASQGYWPAEPLDDNLLIPEKSVRLSVAGTREEARGKGINTLLTKYGLAHARSSGYRCCETDWRSTNLLAARFWPRQGFRPVAYRLVRRIDPRIAWANGTTLE</sequence>
<dbReference type="STRING" id="1817864.A2Z21_06425"/>
<dbReference type="EMBL" id="MFGX01000050">
    <property type="protein sequence ID" value="OGF55724.1"/>
    <property type="molecule type" value="Genomic_DNA"/>
</dbReference>
<dbReference type="Pfam" id="PF00583">
    <property type="entry name" value="Acetyltransf_1"/>
    <property type="match status" value="1"/>
</dbReference>
<evidence type="ECO:0000313" key="2">
    <source>
        <dbReference type="EMBL" id="OGF55724.1"/>
    </source>
</evidence>
<dbReference type="AlphaFoldDB" id="A0A1F5UX42"/>
<organism evidence="2 3">
    <name type="scientific">Fraserbacteria sp. (strain RBG_16_55_9)</name>
    <dbReference type="NCBI Taxonomy" id="1817864"/>
    <lineage>
        <taxon>Bacteria</taxon>
        <taxon>Candidatus Fraseribacteriota</taxon>
    </lineage>
</organism>
<comment type="caution">
    <text evidence="2">The sequence shown here is derived from an EMBL/GenBank/DDBJ whole genome shotgun (WGS) entry which is preliminary data.</text>
</comment>
<dbReference type="InterPro" id="IPR000182">
    <property type="entry name" value="GNAT_dom"/>
</dbReference>
<evidence type="ECO:0000313" key="3">
    <source>
        <dbReference type="Proteomes" id="UP000179157"/>
    </source>
</evidence>
<evidence type="ECO:0000259" key="1">
    <source>
        <dbReference type="PROSITE" id="PS51186"/>
    </source>
</evidence>
<protein>
    <recommendedName>
        <fullName evidence="1">N-acetyltransferase domain-containing protein</fullName>
    </recommendedName>
</protein>
<proteinExistence type="predicted"/>